<evidence type="ECO:0000313" key="2">
    <source>
        <dbReference type="EMBL" id="KAK4191696.1"/>
    </source>
</evidence>
<dbReference type="AlphaFoldDB" id="A0AAN6X130"/>
<proteinExistence type="predicted"/>
<dbReference type="Proteomes" id="UP001302126">
    <property type="component" value="Unassembled WGS sequence"/>
</dbReference>
<name>A0AAN6X130_9PEZI</name>
<dbReference type="EMBL" id="MU864358">
    <property type="protein sequence ID" value="KAK4191696.1"/>
    <property type="molecule type" value="Genomic_DNA"/>
</dbReference>
<organism evidence="2 3">
    <name type="scientific">Podospora australis</name>
    <dbReference type="NCBI Taxonomy" id="1536484"/>
    <lineage>
        <taxon>Eukaryota</taxon>
        <taxon>Fungi</taxon>
        <taxon>Dikarya</taxon>
        <taxon>Ascomycota</taxon>
        <taxon>Pezizomycotina</taxon>
        <taxon>Sordariomycetes</taxon>
        <taxon>Sordariomycetidae</taxon>
        <taxon>Sordariales</taxon>
        <taxon>Podosporaceae</taxon>
        <taxon>Podospora</taxon>
    </lineage>
</organism>
<feature type="chain" id="PRO_5042951462" description="Secreted protein" evidence="1">
    <location>
        <begin position="20"/>
        <end position="201"/>
    </location>
</feature>
<keyword evidence="3" id="KW-1185">Reference proteome</keyword>
<evidence type="ECO:0000256" key="1">
    <source>
        <dbReference type="SAM" id="SignalP"/>
    </source>
</evidence>
<accession>A0AAN6X130</accession>
<evidence type="ECO:0000313" key="3">
    <source>
        <dbReference type="Proteomes" id="UP001302126"/>
    </source>
</evidence>
<feature type="signal peptide" evidence="1">
    <location>
        <begin position="1"/>
        <end position="19"/>
    </location>
</feature>
<reference evidence="2" key="2">
    <citation type="submission" date="2023-05" db="EMBL/GenBank/DDBJ databases">
        <authorList>
            <consortium name="Lawrence Berkeley National Laboratory"/>
            <person name="Steindorff A."/>
            <person name="Hensen N."/>
            <person name="Bonometti L."/>
            <person name="Westerberg I."/>
            <person name="Brannstrom I.O."/>
            <person name="Guillou S."/>
            <person name="Cros-Aarteil S."/>
            <person name="Calhoun S."/>
            <person name="Haridas S."/>
            <person name="Kuo A."/>
            <person name="Mondo S."/>
            <person name="Pangilinan J."/>
            <person name="Riley R."/>
            <person name="Labutti K."/>
            <person name="Andreopoulos B."/>
            <person name="Lipzen A."/>
            <person name="Chen C."/>
            <person name="Yanf M."/>
            <person name="Daum C."/>
            <person name="Ng V."/>
            <person name="Clum A."/>
            <person name="Ohm R."/>
            <person name="Martin F."/>
            <person name="Silar P."/>
            <person name="Natvig D."/>
            <person name="Lalanne C."/>
            <person name="Gautier V."/>
            <person name="Ament-Velasquez S.L."/>
            <person name="Kruys A."/>
            <person name="Hutchinson M.I."/>
            <person name="Powell A.J."/>
            <person name="Barry K."/>
            <person name="Miller A.N."/>
            <person name="Grigoriev I.V."/>
            <person name="Debuchy R."/>
            <person name="Gladieux P."/>
            <person name="Thoren M.H."/>
            <person name="Johannesson H."/>
        </authorList>
    </citation>
    <scope>NUCLEOTIDE SEQUENCE</scope>
    <source>
        <strain evidence="2">PSN309</strain>
    </source>
</reference>
<protein>
    <recommendedName>
        <fullName evidence="4">Secreted protein</fullName>
    </recommendedName>
</protein>
<gene>
    <name evidence="2" type="ORF">QBC35DRAFT_295796</name>
</gene>
<sequence>MFFFLSLVIAAIFIHQGSPGLIAWPNLFTIYHQSIRLFLYLLVMRSIWLLQLKMEVSRLLTHHFFPPHSGFCEEVSTNTNHLENCIFFLQRTAKKHEKNKKRSYDHGIWRFFRLLFHPVSQTQIYNKTLRTRTRSTCRLVTLKSWGIIALIYFSRGSHRFPLLLRASLRHSTSAWSCVSGLGFLFTRKSGEGDRAWMDGVD</sequence>
<keyword evidence="1" id="KW-0732">Signal</keyword>
<comment type="caution">
    <text evidence="2">The sequence shown here is derived from an EMBL/GenBank/DDBJ whole genome shotgun (WGS) entry which is preliminary data.</text>
</comment>
<reference evidence="2" key="1">
    <citation type="journal article" date="2023" name="Mol. Phylogenet. Evol.">
        <title>Genome-scale phylogeny and comparative genomics of the fungal order Sordariales.</title>
        <authorList>
            <person name="Hensen N."/>
            <person name="Bonometti L."/>
            <person name="Westerberg I."/>
            <person name="Brannstrom I.O."/>
            <person name="Guillou S."/>
            <person name="Cros-Aarteil S."/>
            <person name="Calhoun S."/>
            <person name="Haridas S."/>
            <person name="Kuo A."/>
            <person name="Mondo S."/>
            <person name="Pangilinan J."/>
            <person name="Riley R."/>
            <person name="LaButti K."/>
            <person name="Andreopoulos B."/>
            <person name="Lipzen A."/>
            <person name="Chen C."/>
            <person name="Yan M."/>
            <person name="Daum C."/>
            <person name="Ng V."/>
            <person name="Clum A."/>
            <person name="Steindorff A."/>
            <person name="Ohm R.A."/>
            <person name="Martin F."/>
            <person name="Silar P."/>
            <person name="Natvig D.O."/>
            <person name="Lalanne C."/>
            <person name="Gautier V."/>
            <person name="Ament-Velasquez S.L."/>
            <person name="Kruys A."/>
            <person name="Hutchinson M.I."/>
            <person name="Powell A.J."/>
            <person name="Barry K."/>
            <person name="Miller A.N."/>
            <person name="Grigoriev I.V."/>
            <person name="Debuchy R."/>
            <person name="Gladieux P."/>
            <person name="Hiltunen Thoren M."/>
            <person name="Johannesson H."/>
        </authorList>
    </citation>
    <scope>NUCLEOTIDE SEQUENCE</scope>
    <source>
        <strain evidence="2">PSN309</strain>
    </source>
</reference>
<evidence type="ECO:0008006" key="4">
    <source>
        <dbReference type="Google" id="ProtNLM"/>
    </source>
</evidence>